<dbReference type="InterPro" id="IPR011993">
    <property type="entry name" value="PH-like_dom_sf"/>
</dbReference>
<dbReference type="InterPro" id="IPR010449">
    <property type="entry name" value="Numb_domain"/>
</dbReference>
<accession>A0AAD4K526</accession>
<evidence type="ECO:0000313" key="5">
    <source>
        <dbReference type="EMBL" id="KAH8377630.1"/>
    </source>
</evidence>
<dbReference type="Gene3D" id="2.30.29.30">
    <property type="entry name" value="Pleckstrin-homology domain (PH domain)/Phosphotyrosine-binding domain (PTB)"/>
    <property type="match status" value="1"/>
</dbReference>
<dbReference type="PIRSF" id="PIRSF017607">
    <property type="entry name" value="Numb/numb-like"/>
    <property type="match status" value="1"/>
</dbReference>
<reference evidence="5" key="1">
    <citation type="journal article" date="2021" name="Mol. Ecol. Resour.">
        <title>Phylogenomic analyses of the genus Drosophila reveals genomic signals of climate adaptation.</title>
        <authorList>
            <person name="Li F."/>
            <person name="Rane R.V."/>
            <person name="Luria V."/>
            <person name="Xiong Z."/>
            <person name="Chen J."/>
            <person name="Li Z."/>
            <person name="Catullo R.A."/>
            <person name="Griffin P.C."/>
            <person name="Schiffer M."/>
            <person name="Pearce S."/>
            <person name="Lee S.F."/>
            <person name="McElroy K."/>
            <person name="Stocker A."/>
            <person name="Shirriffs J."/>
            <person name="Cockerell F."/>
            <person name="Coppin C."/>
            <person name="Sgro C.M."/>
            <person name="Karger A."/>
            <person name="Cain J.W."/>
            <person name="Weber J.A."/>
            <person name="Santpere G."/>
            <person name="Kirschner M.W."/>
            <person name="Hoffmann A.A."/>
            <person name="Oakeshott J.G."/>
            <person name="Zhang G."/>
        </authorList>
    </citation>
    <scope>NUCLEOTIDE SEQUENCE</scope>
    <source>
        <strain evidence="5">BGI-SZ-2011g</strain>
    </source>
</reference>
<feature type="domain" description="PID" evidence="4">
    <location>
        <begin position="81"/>
        <end position="208"/>
    </location>
</feature>
<dbReference type="GO" id="GO:0005737">
    <property type="term" value="C:cytoplasm"/>
    <property type="evidence" value="ECO:0007669"/>
    <property type="project" value="TreeGrafter"/>
</dbReference>
<protein>
    <recommendedName>
        <fullName evidence="4">PID domain-containing protein</fullName>
    </recommendedName>
</protein>
<feature type="compositionally biased region" description="Basic and acidic residues" evidence="3">
    <location>
        <begin position="40"/>
        <end position="52"/>
    </location>
</feature>
<feature type="region of interest" description="Disordered" evidence="3">
    <location>
        <begin position="522"/>
        <end position="552"/>
    </location>
</feature>
<dbReference type="PANTHER" id="PTHR47368:SF2">
    <property type="entry name" value="PID DOMAIN-CONTAINING PROTEIN"/>
    <property type="match status" value="1"/>
</dbReference>
<organism evidence="5 6">
    <name type="scientific">Drosophila rubida</name>
    <dbReference type="NCBI Taxonomy" id="30044"/>
    <lineage>
        <taxon>Eukaryota</taxon>
        <taxon>Metazoa</taxon>
        <taxon>Ecdysozoa</taxon>
        <taxon>Arthropoda</taxon>
        <taxon>Hexapoda</taxon>
        <taxon>Insecta</taxon>
        <taxon>Pterygota</taxon>
        <taxon>Neoptera</taxon>
        <taxon>Endopterygota</taxon>
        <taxon>Diptera</taxon>
        <taxon>Brachycera</taxon>
        <taxon>Muscomorpha</taxon>
        <taxon>Ephydroidea</taxon>
        <taxon>Drosophilidae</taxon>
        <taxon>Drosophila</taxon>
    </lineage>
</organism>
<keyword evidence="2" id="KW-0597">Phosphoprotein</keyword>
<feature type="region of interest" description="Disordered" evidence="3">
    <location>
        <begin position="417"/>
        <end position="458"/>
    </location>
</feature>
<dbReference type="EMBL" id="JAJJHW010001127">
    <property type="protein sequence ID" value="KAH8377630.1"/>
    <property type="molecule type" value="Genomic_DNA"/>
</dbReference>
<dbReference type="InterPro" id="IPR016698">
    <property type="entry name" value="Numb/numb-like"/>
</dbReference>
<name>A0AAD4K526_9MUSC</name>
<dbReference type="SUPFAM" id="SSF50729">
    <property type="entry name" value="PH domain-like"/>
    <property type="match status" value="1"/>
</dbReference>
<evidence type="ECO:0000259" key="4">
    <source>
        <dbReference type="PROSITE" id="PS01179"/>
    </source>
</evidence>
<dbReference type="CDD" id="cd01268">
    <property type="entry name" value="PTB_Numb"/>
    <property type="match status" value="1"/>
</dbReference>
<keyword evidence="6" id="KW-1185">Reference proteome</keyword>
<dbReference type="Pfam" id="PF06311">
    <property type="entry name" value="NumbF"/>
    <property type="match status" value="1"/>
</dbReference>
<evidence type="ECO:0000256" key="3">
    <source>
        <dbReference type="SAM" id="MobiDB-lite"/>
    </source>
</evidence>
<dbReference type="AlphaFoldDB" id="A0AAD4K526"/>
<dbReference type="InterPro" id="IPR006020">
    <property type="entry name" value="PTB/PI_dom"/>
</dbReference>
<dbReference type="Proteomes" id="UP001200034">
    <property type="component" value="Unassembled WGS sequence"/>
</dbReference>
<feature type="compositionally biased region" description="Basic and acidic residues" evidence="3">
    <location>
        <begin position="7"/>
        <end position="26"/>
    </location>
</feature>
<gene>
    <name evidence="5" type="ORF">KR093_006346</name>
</gene>
<evidence type="ECO:0000313" key="6">
    <source>
        <dbReference type="Proteomes" id="UP001200034"/>
    </source>
</evidence>
<evidence type="ECO:0000256" key="1">
    <source>
        <dbReference type="ARBA" id="ARBA00022473"/>
    </source>
</evidence>
<keyword evidence="1" id="KW-0217">Developmental protein</keyword>
<dbReference type="FunFam" id="2.30.29.30:FF:000031">
    <property type="entry name" value="protein numb isoform X1"/>
    <property type="match status" value="1"/>
</dbReference>
<sequence length="552" mass="59665">MGNSSSHTHEPLERGFTRGKFGDVKNGKSASFRFSKKSPKKMDRLRRSFRDSFRRRKDRVPESSKPHQWQADEEAVRSATCSFAVKYLGCVEVFESRGMQVCEEALKVLRQSRRRPVRGLLHVSGDGLRVVDDETKGLIVDQTIEKVSFCAPDRNHERGFSYICRDGTTRRWMCHGFLACKDSGERLSHAVGCAFAVCLERKQRRDKECGVTMTFDTKNSTFTRTGSFRQQTLTERLAIATVVGSNERCVDGPALSGGPPAAAVKPFNPFAIERPHATPNMLERQSSFRLSTIGSQSPFKRQMSLRVNDLPSNADRQKAFLAAAAGNPNAHSLHTPLRSVSPIAEVSPAKSGSDASAAIMAADTVSQLCQELSQGLSLLTQTDTLLAAGDDLNFNNNRSINQNIIAAEKQQQVAAIASGSGSGSGSGTPTAQVPPRVASMPPMQSPTRSEPGVGESSELPNAEQWLGQVVRSTSPAAPPKRPSYLANVGRAQTMAASATAAATGDPDPFDAEWAANVAAAKKMSPDLPGNRHSTNPFISPPKAPAQTFQVQL</sequence>
<proteinExistence type="predicted"/>
<dbReference type="PROSITE" id="PS01179">
    <property type="entry name" value="PID"/>
    <property type="match status" value="1"/>
</dbReference>
<dbReference type="Pfam" id="PF00640">
    <property type="entry name" value="PID"/>
    <property type="match status" value="1"/>
</dbReference>
<evidence type="ECO:0000256" key="2">
    <source>
        <dbReference type="ARBA" id="ARBA00022553"/>
    </source>
</evidence>
<dbReference type="PANTHER" id="PTHR47368">
    <property type="entry name" value="NUMB"/>
    <property type="match status" value="1"/>
</dbReference>
<feature type="region of interest" description="Disordered" evidence="3">
    <location>
        <begin position="1"/>
        <end position="71"/>
    </location>
</feature>
<comment type="caution">
    <text evidence="5">The sequence shown here is derived from an EMBL/GenBank/DDBJ whole genome shotgun (WGS) entry which is preliminary data.</text>
</comment>
<dbReference type="SMART" id="SM00462">
    <property type="entry name" value="PTB"/>
    <property type="match status" value="1"/>
</dbReference>